<dbReference type="Gene3D" id="3.20.20.70">
    <property type="entry name" value="Aldolase class I"/>
    <property type="match status" value="1"/>
</dbReference>
<dbReference type="InterPro" id="IPR013785">
    <property type="entry name" value="Aldolase_TIM"/>
</dbReference>
<dbReference type="RefSeq" id="WP_265418710.1">
    <property type="nucleotide sequence ID" value="NZ_CP093443.1"/>
</dbReference>
<dbReference type="Proteomes" id="UP001064879">
    <property type="component" value="Chromosome"/>
</dbReference>
<keyword evidence="2" id="KW-0732">Signal</keyword>
<proteinExistence type="predicted"/>
<sequence length="307" mass="33229">MRPRVRRHPPRWMATAVIVGVAATMGGCAADASSSTPAEGTVHSRSESQSQPESQSRRLSDLSASSVFDYQLGGTYDSLPTGSGTSIDIVVRDAGAAPLTGAYSVCYVNGFQTQPDEADRWRDHEDLLLHDAAGNLVVDPEWPDEHILDPSTAAQRSRILDIIGPMIDGCADRGFDAVEIDNLDTADRFPDIDRAGAMELAAAYVDRAHGRGLAIAQKNAAELTRTAHDDLGFDFAVAEECAAFAECDRYTDVYGDRVLAVEYPDTLAEAGLSFTDACTDPDRPPLMILRDRDLVVPDATDYLFERC</sequence>
<feature type="region of interest" description="Disordered" evidence="1">
    <location>
        <begin position="29"/>
        <end position="61"/>
    </location>
</feature>
<dbReference type="PANTHER" id="PTHR35273:SF2">
    <property type="entry name" value="ALPHA-GALACTOSIDASE"/>
    <property type="match status" value="1"/>
</dbReference>
<gene>
    <name evidence="4" type="ORF">L1F31_00065</name>
</gene>
<dbReference type="InterPro" id="IPR017853">
    <property type="entry name" value="GH"/>
</dbReference>
<evidence type="ECO:0000256" key="1">
    <source>
        <dbReference type="SAM" id="MobiDB-lite"/>
    </source>
</evidence>
<evidence type="ECO:0000259" key="3">
    <source>
        <dbReference type="Pfam" id="PF03537"/>
    </source>
</evidence>
<reference evidence="4" key="1">
    <citation type="submission" date="2022-03" db="EMBL/GenBank/DDBJ databases">
        <title>Brevibacterium spongiae sp. nov., isolated from marine sponge.</title>
        <authorList>
            <person name="Li Z."/>
            <person name="Zhang M."/>
        </authorList>
    </citation>
    <scope>NUCLEOTIDE SEQUENCE</scope>
    <source>
        <strain evidence="4">WHS-Z9</strain>
    </source>
</reference>
<keyword evidence="5" id="KW-1185">Reference proteome</keyword>
<accession>A0ABY5SQB0</accession>
<feature type="chain" id="PRO_5046407749" evidence="2">
    <location>
        <begin position="30"/>
        <end position="307"/>
    </location>
</feature>
<protein>
    <submittedName>
        <fullName evidence="4">Endo alpha-1,4 polygalactosaminidase</fullName>
    </submittedName>
</protein>
<feature type="domain" description="Glycoside-hydrolase family GH114 TIM-barrel" evidence="3">
    <location>
        <begin position="68"/>
        <end position="294"/>
    </location>
</feature>
<dbReference type="PROSITE" id="PS51257">
    <property type="entry name" value="PROKAR_LIPOPROTEIN"/>
    <property type="match status" value="1"/>
</dbReference>
<dbReference type="Pfam" id="PF03537">
    <property type="entry name" value="Glyco_hydro_114"/>
    <property type="match status" value="1"/>
</dbReference>
<dbReference type="PANTHER" id="PTHR35273">
    <property type="entry name" value="ALPHA-1,4 POLYGALACTOSAMINIDASE, PUTATIVE (AFU_ORTHOLOGUE AFUA_3G07890)-RELATED"/>
    <property type="match status" value="1"/>
</dbReference>
<dbReference type="SUPFAM" id="SSF51445">
    <property type="entry name" value="(Trans)glycosidases"/>
    <property type="match status" value="1"/>
</dbReference>
<feature type="signal peptide" evidence="2">
    <location>
        <begin position="1"/>
        <end position="29"/>
    </location>
</feature>
<evidence type="ECO:0000256" key="2">
    <source>
        <dbReference type="SAM" id="SignalP"/>
    </source>
</evidence>
<name>A0ABY5SQB0_9MICO</name>
<dbReference type="EMBL" id="CP093443">
    <property type="protein sequence ID" value="UVI36101.1"/>
    <property type="molecule type" value="Genomic_DNA"/>
</dbReference>
<evidence type="ECO:0000313" key="5">
    <source>
        <dbReference type="Proteomes" id="UP001064879"/>
    </source>
</evidence>
<organism evidence="4 5">
    <name type="scientific">Brevibacterium spongiae</name>
    <dbReference type="NCBI Taxonomy" id="2909672"/>
    <lineage>
        <taxon>Bacteria</taxon>
        <taxon>Bacillati</taxon>
        <taxon>Actinomycetota</taxon>
        <taxon>Actinomycetes</taxon>
        <taxon>Micrococcales</taxon>
        <taxon>Brevibacteriaceae</taxon>
        <taxon>Brevibacterium</taxon>
    </lineage>
</organism>
<dbReference type="InterPro" id="IPR004352">
    <property type="entry name" value="GH114_TIM-barrel"/>
</dbReference>
<evidence type="ECO:0000313" key="4">
    <source>
        <dbReference type="EMBL" id="UVI36101.1"/>
    </source>
</evidence>